<organism evidence="1">
    <name type="scientific">Picea glauca</name>
    <name type="common">White spruce</name>
    <name type="synonym">Pinus glauca</name>
    <dbReference type="NCBI Taxonomy" id="3330"/>
    <lineage>
        <taxon>Eukaryota</taxon>
        <taxon>Viridiplantae</taxon>
        <taxon>Streptophyta</taxon>
        <taxon>Embryophyta</taxon>
        <taxon>Tracheophyta</taxon>
        <taxon>Spermatophyta</taxon>
        <taxon>Pinopsida</taxon>
        <taxon>Pinidae</taxon>
        <taxon>Conifers I</taxon>
        <taxon>Pinales</taxon>
        <taxon>Pinaceae</taxon>
        <taxon>Picea</taxon>
    </lineage>
</organism>
<dbReference type="EMBL" id="LKAM01000010">
    <property type="protein sequence ID" value="KUM46683.1"/>
    <property type="molecule type" value="Genomic_DNA"/>
</dbReference>
<keyword evidence="1" id="KW-0496">Mitochondrion</keyword>
<comment type="caution">
    <text evidence="1">The sequence shown here is derived from an EMBL/GenBank/DDBJ whole genome shotgun (WGS) entry which is preliminary data.</text>
</comment>
<sequence>MARHGRILIHPLTRLDSSVFVWDCRNGTAGLDWIEGKGFNIEEHWSRASITTHLMKNI</sequence>
<accession>A0A124GMT7</accession>
<proteinExistence type="predicted"/>
<gene>
    <name evidence="1" type="ORF">ABT39_MTgene1363</name>
</gene>
<reference evidence="1" key="1">
    <citation type="journal article" date="2015" name="Genome Biol. Evol.">
        <title>Organellar Genomes of White Spruce (Picea glauca): Assembly and Annotation.</title>
        <authorList>
            <person name="Jackman S.D."/>
            <person name="Warren R.L."/>
            <person name="Gibb E.A."/>
            <person name="Vandervalk B.P."/>
            <person name="Mohamadi H."/>
            <person name="Chu J."/>
            <person name="Raymond A."/>
            <person name="Pleasance S."/>
            <person name="Coope R."/>
            <person name="Wildung M.R."/>
            <person name="Ritland C.E."/>
            <person name="Bousquet J."/>
            <person name="Jones S.J."/>
            <person name="Bohlmann J."/>
            <person name="Birol I."/>
        </authorList>
    </citation>
    <scope>NUCLEOTIDE SEQUENCE [LARGE SCALE GENOMIC DNA]</scope>
    <source>
        <tissue evidence="1">Flushing bud</tissue>
    </source>
</reference>
<dbReference type="AlphaFoldDB" id="A0A124GMT7"/>
<geneLocation type="mitochondrion" evidence="1"/>
<evidence type="ECO:0000313" key="1">
    <source>
        <dbReference type="EMBL" id="KUM46683.1"/>
    </source>
</evidence>
<name>A0A124GMT7_PICGL</name>
<protein>
    <submittedName>
        <fullName evidence="1">Uncharacterized protein</fullName>
    </submittedName>
</protein>